<feature type="domain" description="Histidine kinase" evidence="5">
    <location>
        <begin position="1"/>
        <end position="90"/>
    </location>
</feature>
<dbReference type="InterPro" id="IPR004358">
    <property type="entry name" value="Sig_transdc_His_kin-like_C"/>
</dbReference>
<dbReference type="InterPro" id="IPR003594">
    <property type="entry name" value="HATPase_dom"/>
</dbReference>
<dbReference type="EC" id="2.7.13.3" evidence="2"/>
<comment type="caution">
    <text evidence="6">The sequence shown here is derived from an EMBL/GenBank/DDBJ whole genome shotgun (WGS) entry which is preliminary data.</text>
</comment>
<organism evidence="6 7">
    <name type="scientific">Vibrio gelatinilyticus</name>
    <dbReference type="NCBI Taxonomy" id="2893468"/>
    <lineage>
        <taxon>Bacteria</taxon>
        <taxon>Pseudomonadati</taxon>
        <taxon>Pseudomonadota</taxon>
        <taxon>Gammaproteobacteria</taxon>
        <taxon>Vibrionales</taxon>
        <taxon>Vibrionaceae</taxon>
        <taxon>Vibrio</taxon>
    </lineage>
</organism>
<protein>
    <recommendedName>
        <fullName evidence="2">histidine kinase</fullName>
        <ecNumber evidence="2">2.7.13.3</ecNumber>
    </recommendedName>
</protein>
<evidence type="ECO:0000313" key="6">
    <source>
        <dbReference type="EMBL" id="MCJ2376783.1"/>
    </source>
</evidence>
<evidence type="ECO:0000313" key="7">
    <source>
        <dbReference type="Proteomes" id="UP001139488"/>
    </source>
</evidence>
<proteinExistence type="predicted"/>
<evidence type="ECO:0000256" key="4">
    <source>
        <dbReference type="ARBA" id="ARBA00022777"/>
    </source>
</evidence>
<comment type="catalytic activity">
    <reaction evidence="1">
        <text>ATP + protein L-histidine = ADP + protein N-phospho-L-histidine.</text>
        <dbReference type="EC" id="2.7.13.3"/>
    </reaction>
</comment>
<dbReference type="EMBL" id="JAJNNZ010000005">
    <property type="protein sequence ID" value="MCJ2376783.1"/>
    <property type="molecule type" value="Genomic_DNA"/>
</dbReference>
<dbReference type="Proteomes" id="UP001139488">
    <property type="component" value="Unassembled WGS sequence"/>
</dbReference>
<keyword evidence="4" id="KW-0418">Kinase</keyword>
<keyword evidence="6" id="KW-0067">ATP-binding</keyword>
<sequence>MSVSIYPYSYQTNTVTFTLSDSGIGIAPEKLDKIFDPFVQADASTTRKFCGTGLGLAIVKQFVVKMGGELTVKSEENKGIRYKFNMVVLKLSTC</sequence>
<dbReference type="GO" id="GO:0004673">
    <property type="term" value="F:protein histidine kinase activity"/>
    <property type="evidence" value="ECO:0007669"/>
    <property type="project" value="UniProtKB-EC"/>
</dbReference>
<reference evidence="6" key="1">
    <citation type="submission" date="2021-11" db="EMBL/GenBank/DDBJ databases">
        <title>Vibrio ZSDE26 sp. nov. and Vibrio ZSDZ34 sp. nov., isolated from coastal seawater in Qingdao.</title>
        <authorList>
            <person name="Zhang P."/>
        </authorList>
    </citation>
    <scope>NUCLEOTIDE SEQUENCE</scope>
    <source>
        <strain evidence="6">ZSDZ34</strain>
    </source>
</reference>
<evidence type="ECO:0000256" key="3">
    <source>
        <dbReference type="ARBA" id="ARBA00022679"/>
    </source>
</evidence>
<keyword evidence="6" id="KW-0547">Nucleotide-binding</keyword>
<dbReference type="GO" id="GO:0005524">
    <property type="term" value="F:ATP binding"/>
    <property type="evidence" value="ECO:0007669"/>
    <property type="project" value="UniProtKB-KW"/>
</dbReference>
<accession>A0A9X2AYM4</accession>
<evidence type="ECO:0000259" key="5">
    <source>
        <dbReference type="PROSITE" id="PS50109"/>
    </source>
</evidence>
<dbReference type="Gene3D" id="3.30.565.10">
    <property type="entry name" value="Histidine kinase-like ATPase, C-terminal domain"/>
    <property type="match status" value="1"/>
</dbReference>
<dbReference type="PROSITE" id="PS50109">
    <property type="entry name" value="HIS_KIN"/>
    <property type="match status" value="1"/>
</dbReference>
<dbReference type="SUPFAM" id="SSF55874">
    <property type="entry name" value="ATPase domain of HSP90 chaperone/DNA topoisomerase II/histidine kinase"/>
    <property type="match status" value="1"/>
</dbReference>
<keyword evidence="7" id="KW-1185">Reference proteome</keyword>
<dbReference type="InterPro" id="IPR005467">
    <property type="entry name" value="His_kinase_dom"/>
</dbReference>
<dbReference type="Pfam" id="PF02518">
    <property type="entry name" value="HATPase_c"/>
    <property type="match status" value="1"/>
</dbReference>
<evidence type="ECO:0000256" key="1">
    <source>
        <dbReference type="ARBA" id="ARBA00000085"/>
    </source>
</evidence>
<dbReference type="AlphaFoldDB" id="A0A9X2AYM4"/>
<dbReference type="PRINTS" id="PR00344">
    <property type="entry name" value="BCTRLSENSOR"/>
</dbReference>
<gene>
    <name evidence="6" type="ORF">LNL84_08035</name>
</gene>
<dbReference type="SMART" id="SM00387">
    <property type="entry name" value="HATPase_c"/>
    <property type="match status" value="1"/>
</dbReference>
<keyword evidence="3" id="KW-0808">Transferase</keyword>
<dbReference type="PANTHER" id="PTHR43047">
    <property type="entry name" value="TWO-COMPONENT HISTIDINE PROTEIN KINASE"/>
    <property type="match status" value="1"/>
</dbReference>
<name>A0A9X2AYM4_9VIBR</name>
<dbReference type="InterPro" id="IPR036890">
    <property type="entry name" value="HATPase_C_sf"/>
</dbReference>
<evidence type="ECO:0000256" key="2">
    <source>
        <dbReference type="ARBA" id="ARBA00012438"/>
    </source>
</evidence>